<name>A0AB34IT92_PRYPA</name>
<dbReference type="SUPFAM" id="SSF52540">
    <property type="entry name" value="P-loop containing nucleoside triphosphate hydrolases"/>
    <property type="match status" value="1"/>
</dbReference>
<proteinExistence type="predicted"/>
<evidence type="ECO:0000313" key="1">
    <source>
        <dbReference type="EMBL" id="KAL1504699.1"/>
    </source>
</evidence>
<dbReference type="Gene3D" id="3.40.50.300">
    <property type="entry name" value="P-loop containing nucleotide triphosphate hydrolases"/>
    <property type="match status" value="1"/>
</dbReference>
<sequence>MAPRAPFHPAEMDPHTDYPQWKQRVRYDSSACDGELVLLLGPAGAGKSQFWTQALAGHVPQAPGSSVAAAAIDWSAFVSLDGDEMREIHAGFCARRRELGQQGSAAASTCGGHACNGTSSLQTSSQEAHGEWLHDCKQLHEAMKPVTARFKKLIISRGIVERAPRGRNFAVPLTFSTPDAYEWLAQFREAGYCVRVVVVLVAPFDVVTARVTQRAQRDAALQTMTRQKYDMAFSGIKEALNGALWGSQDSSALCVPSERGVRILVIDSSKDGVHRLLLDVDAHPDADASTRTAWLTTLQCILNDFEHQ</sequence>
<reference evidence="1 2" key="1">
    <citation type="journal article" date="2024" name="Science">
        <title>Giant polyketide synthase enzymes in the biosynthesis of giant marine polyether toxins.</title>
        <authorList>
            <person name="Fallon T.R."/>
            <person name="Shende V.V."/>
            <person name="Wierzbicki I.H."/>
            <person name="Pendleton A.L."/>
            <person name="Watervoot N.F."/>
            <person name="Auber R.P."/>
            <person name="Gonzalez D.J."/>
            <person name="Wisecaver J.H."/>
            <person name="Moore B.S."/>
        </authorList>
    </citation>
    <scope>NUCLEOTIDE SEQUENCE [LARGE SCALE GENOMIC DNA]</scope>
    <source>
        <strain evidence="1 2">12B1</strain>
    </source>
</reference>
<organism evidence="1 2">
    <name type="scientific">Prymnesium parvum</name>
    <name type="common">Toxic golden alga</name>
    <dbReference type="NCBI Taxonomy" id="97485"/>
    <lineage>
        <taxon>Eukaryota</taxon>
        <taxon>Haptista</taxon>
        <taxon>Haptophyta</taxon>
        <taxon>Prymnesiophyceae</taxon>
        <taxon>Prymnesiales</taxon>
        <taxon>Prymnesiaceae</taxon>
        <taxon>Prymnesium</taxon>
    </lineage>
</organism>
<gene>
    <name evidence="1" type="ORF">AB1Y20_008478</name>
</gene>
<keyword evidence="2" id="KW-1185">Reference proteome</keyword>
<dbReference type="AlphaFoldDB" id="A0AB34IT92"/>
<evidence type="ECO:0000313" key="2">
    <source>
        <dbReference type="Proteomes" id="UP001515480"/>
    </source>
</evidence>
<accession>A0AB34IT92</accession>
<comment type="caution">
    <text evidence="1">The sequence shown here is derived from an EMBL/GenBank/DDBJ whole genome shotgun (WGS) entry which is preliminary data.</text>
</comment>
<dbReference type="Proteomes" id="UP001515480">
    <property type="component" value="Unassembled WGS sequence"/>
</dbReference>
<dbReference type="EMBL" id="JBGBPQ010000019">
    <property type="protein sequence ID" value="KAL1504699.1"/>
    <property type="molecule type" value="Genomic_DNA"/>
</dbReference>
<dbReference type="InterPro" id="IPR027417">
    <property type="entry name" value="P-loop_NTPase"/>
</dbReference>
<protein>
    <submittedName>
        <fullName evidence="1">Uncharacterized protein</fullName>
    </submittedName>
</protein>